<dbReference type="InterPro" id="IPR006642">
    <property type="entry name" value="Rad18_UBZ4"/>
</dbReference>
<dbReference type="InterPro" id="IPR001841">
    <property type="entry name" value="Znf_RING"/>
</dbReference>
<evidence type="ECO:0000256" key="16">
    <source>
        <dbReference type="PROSITE-ProRule" id="PRU00175"/>
    </source>
</evidence>
<protein>
    <recommendedName>
        <fullName evidence="6 17">Postreplication repair E3 ubiquitin-protein ligase RAD18</fullName>
        <ecNumber evidence="5 17">2.3.2.27</ecNumber>
    </recommendedName>
    <alternativeName>
        <fullName evidence="17">RING-type E3 ubiquitin transferase RAD18</fullName>
    </alternativeName>
</protein>
<evidence type="ECO:0000256" key="6">
    <source>
        <dbReference type="ARBA" id="ARBA00015551"/>
    </source>
</evidence>
<dbReference type="Gene3D" id="3.30.40.10">
    <property type="entry name" value="Zinc/RING finger domain, C3HC4 (zinc finger)"/>
    <property type="match status" value="1"/>
</dbReference>
<dbReference type="InterPro" id="IPR017907">
    <property type="entry name" value="Znf_RING_CS"/>
</dbReference>
<evidence type="ECO:0000256" key="4">
    <source>
        <dbReference type="ARBA" id="ARBA00009506"/>
    </source>
</evidence>
<dbReference type="PROSITE" id="PS00518">
    <property type="entry name" value="ZF_RING_1"/>
    <property type="match status" value="1"/>
</dbReference>
<proteinExistence type="inferred from homology"/>
<evidence type="ECO:0000256" key="2">
    <source>
        <dbReference type="ARBA" id="ARBA00004123"/>
    </source>
</evidence>
<evidence type="ECO:0000259" key="20">
    <source>
        <dbReference type="PROSITE" id="PS50800"/>
    </source>
</evidence>
<evidence type="ECO:0000256" key="15">
    <source>
        <dbReference type="ARBA" id="ARBA00023242"/>
    </source>
</evidence>
<feature type="domain" description="RING-type" evidence="19">
    <location>
        <begin position="30"/>
        <end position="68"/>
    </location>
</feature>
<evidence type="ECO:0000256" key="14">
    <source>
        <dbReference type="ARBA" id="ARBA00023204"/>
    </source>
</evidence>
<keyword evidence="22" id="KW-1185">Reference proteome</keyword>
<keyword evidence="15 17" id="KW-0539">Nucleus</keyword>
<keyword evidence="12 17" id="KW-0862">Zinc</keyword>
<dbReference type="Proteomes" id="UP000664521">
    <property type="component" value="Unassembled WGS sequence"/>
</dbReference>
<dbReference type="FunFam" id="3.30.40.10:FF:000172">
    <property type="entry name" value="E3 ubiquitin-protein ligase RAD18"/>
    <property type="match status" value="1"/>
</dbReference>
<accession>A0A8H3IHX7</accession>
<feature type="compositionally biased region" description="Polar residues" evidence="18">
    <location>
        <begin position="121"/>
        <end position="133"/>
    </location>
</feature>
<gene>
    <name evidence="21" type="primary">RAD18</name>
    <name evidence="21" type="ORF">HETSPECPRED_001945</name>
</gene>
<feature type="domain" description="SAP" evidence="20">
    <location>
        <begin position="233"/>
        <end position="267"/>
    </location>
</feature>
<dbReference type="PANTHER" id="PTHR14134:SF2">
    <property type="entry name" value="E3 UBIQUITIN-PROTEIN LIGASE RAD18"/>
    <property type="match status" value="1"/>
</dbReference>
<evidence type="ECO:0000256" key="18">
    <source>
        <dbReference type="SAM" id="MobiDB-lite"/>
    </source>
</evidence>
<evidence type="ECO:0000256" key="8">
    <source>
        <dbReference type="ARBA" id="ARBA00022723"/>
    </source>
</evidence>
<evidence type="ECO:0000313" key="21">
    <source>
        <dbReference type="EMBL" id="CAF9914304.1"/>
    </source>
</evidence>
<feature type="compositionally biased region" description="Polar residues" evidence="18">
    <location>
        <begin position="212"/>
        <end position="223"/>
    </location>
</feature>
<feature type="region of interest" description="Disordered" evidence="18">
    <location>
        <begin position="385"/>
        <end position="430"/>
    </location>
</feature>
<dbReference type="UniPathway" id="UPA00143"/>
<evidence type="ECO:0000256" key="1">
    <source>
        <dbReference type="ARBA" id="ARBA00000900"/>
    </source>
</evidence>
<reference evidence="21" key="1">
    <citation type="submission" date="2021-03" db="EMBL/GenBank/DDBJ databases">
        <authorList>
            <person name="Tagirdzhanova G."/>
        </authorList>
    </citation>
    <scope>NUCLEOTIDE SEQUENCE</scope>
</reference>
<keyword evidence="7 17" id="KW-0808">Transferase</keyword>
<evidence type="ECO:0000256" key="9">
    <source>
        <dbReference type="ARBA" id="ARBA00022763"/>
    </source>
</evidence>
<dbReference type="SUPFAM" id="SSF57850">
    <property type="entry name" value="RING/U-box"/>
    <property type="match status" value="1"/>
</dbReference>
<keyword evidence="9 17" id="KW-0227">DNA damage</keyword>
<keyword evidence="14 17" id="KW-0234">DNA repair</keyword>
<comment type="function">
    <text evidence="17">E3 RING-finger protein, member of the UBC2/RAD6 epistasis group. Associates to the E2 ubiquitin conjugating enzyme UBC2/RAD6 to form the UBC2-RAD18 ubiquitin ligase complex involved in postreplicative repair (PRR) of damaged DNA.</text>
</comment>
<evidence type="ECO:0000256" key="5">
    <source>
        <dbReference type="ARBA" id="ARBA00012483"/>
    </source>
</evidence>
<dbReference type="PROSITE" id="PS50089">
    <property type="entry name" value="ZF_RING_2"/>
    <property type="match status" value="1"/>
</dbReference>
<dbReference type="EC" id="2.3.2.27" evidence="5 17"/>
<dbReference type="InterPro" id="IPR004580">
    <property type="entry name" value="Rad18_fungi"/>
</dbReference>
<dbReference type="InterPro" id="IPR003034">
    <property type="entry name" value="SAP_dom"/>
</dbReference>
<dbReference type="InterPro" id="IPR039577">
    <property type="entry name" value="Rad18"/>
</dbReference>
<dbReference type="GO" id="GO:0006281">
    <property type="term" value="P:DNA repair"/>
    <property type="evidence" value="ECO:0007669"/>
    <property type="project" value="UniProtKB-KW"/>
</dbReference>
<comment type="subunit">
    <text evidence="17">Interacts with E2 UBC2, forming a complex with ubiquitin ligase activity.</text>
</comment>
<evidence type="ECO:0000256" key="11">
    <source>
        <dbReference type="ARBA" id="ARBA00022786"/>
    </source>
</evidence>
<dbReference type="PROSITE" id="PS50800">
    <property type="entry name" value="SAP"/>
    <property type="match status" value="1"/>
</dbReference>
<keyword evidence="10 16" id="KW-0863">Zinc-finger</keyword>
<keyword evidence="13 17" id="KW-0238">DNA-binding</keyword>
<comment type="pathway">
    <text evidence="3 17">Protein modification; protein ubiquitination.</text>
</comment>
<comment type="catalytic activity">
    <reaction evidence="1 17">
        <text>S-ubiquitinyl-[E2 ubiquitin-conjugating enzyme]-L-cysteine + [acceptor protein]-L-lysine = [E2 ubiquitin-conjugating enzyme]-L-cysteine + N(6)-ubiquitinyl-[acceptor protein]-L-lysine.</text>
        <dbReference type="EC" id="2.3.2.27"/>
    </reaction>
</comment>
<feature type="compositionally biased region" description="Acidic residues" evidence="18">
    <location>
        <begin position="157"/>
        <end position="167"/>
    </location>
</feature>
<dbReference type="GO" id="GO:0006301">
    <property type="term" value="P:DNA damage tolerance"/>
    <property type="evidence" value="ECO:0007669"/>
    <property type="project" value="InterPro"/>
</dbReference>
<evidence type="ECO:0000259" key="19">
    <source>
        <dbReference type="PROSITE" id="PS50089"/>
    </source>
</evidence>
<dbReference type="GO" id="GO:0006513">
    <property type="term" value="P:protein monoubiquitination"/>
    <property type="evidence" value="ECO:0007669"/>
    <property type="project" value="InterPro"/>
</dbReference>
<dbReference type="AlphaFoldDB" id="A0A8H3IHX7"/>
<sequence length="430" mass="47931">MDPSFDVSDPSDWLETPVKELAAVETALRCQVCKDFFDTPMITSCSHTFCSLCIRRCLTNDGKCPACRASDQELRLRRNWTVEELVEGFKRAREALLQFNQSIKVMEKERAQGKNKRKRNSASQGPDESIPSTSRRKTRSQGREAPGTHATSPNEIADTEEDDDYQPDDGLTACPICEKRMKEAEVFPHLDIHNEPASTPNGKLSPIRNMPNGLTSRSRQPTKTMERLPQLSYGLLKEQALRKKLLDLGIPNHGPKPLLIKRHTEWVNLVNANCDSSRPRTKRELLNELDTWERSQGRNILNGLGGNEASVMRKDFDGAAWATSHENDFQQLIAKARRKPPAQKENCDVNGVDNATERIQSSHFAASETSAVPQITGVTQVETESTLQRPLNPANGALARDVPSLEGMHPAAREPVIDLSGEPGNRQQPA</sequence>
<dbReference type="PANTHER" id="PTHR14134">
    <property type="entry name" value="E3 UBIQUITIN-PROTEIN LIGASE RAD18"/>
    <property type="match status" value="1"/>
</dbReference>
<evidence type="ECO:0000313" key="22">
    <source>
        <dbReference type="Proteomes" id="UP000664521"/>
    </source>
</evidence>
<feature type="region of interest" description="Disordered" evidence="18">
    <location>
        <begin position="108"/>
        <end position="172"/>
    </location>
</feature>
<evidence type="ECO:0000256" key="12">
    <source>
        <dbReference type="ARBA" id="ARBA00022833"/>
    </source>
</evidence>
<dbReference type="OrthoDB" id="9049620at2759"/>
<dbReference type="GO" id="GO:0005634">
    <property type="term" value="C:nucleus"/>
    <property type="evidence" value="ECO:0007669"/>
    <property type="project" value="UniProtKB-SubCell"/>
</dbReference>
<dbReference type="Pfam" id="PF13923">
    <property type="entry name" value="zf-C3HC4_2"/>
    <property type="match status" value="1"/>
</dbReference>
<dbReference type="SMART" id="SM00513">
    <property type="entry name" value="SAP"/>
    <property type="match status" value="1"/>
</dbReference>
<dbReference type="NCBIfam" id="TIGR00599">
    <property type="entry name" value="rad18"/>
    <property type="match status" value="1"/>
</dbReference>
<dbReference type="EMBL" id="CAJPDS010000014">
    <property type="protein sequence ID" value="CAF9914304.1"/>
    <property type="molecule type" value="Genomic_DNA"/>
</dbReference>
<comment type="subcellular location">
    <subcellularLocation>
        <location evidence="2 17">Nucleus</location>
    </subcellularLocation>
</comment>
<dbReference type="GO" id="GO:0097505">
    <property type="term" value="C:Rad6-Rad18 complex"/>
    <property type="evidence" value="ECO:0007669"/>
    <property type="project" value="TreeGrafter"/>
</dbReference>
<dbReference type="InterPro" id="IPR013083">
    <property type="entry name" value="Znf_RING/FYVE/PHD"/>
</dbReference>
<comment type="similarity">
    <text evidence="4 17">Belongs to the RAD18 family.</text>
</comment>
<evidence type="ECO:0000256" key="10">
    <source>
        <dbReference type="ARBA" id="ARBA00022771"/>
    </source>
</evidence>
<feature type="region of interest" description="Disordered" evidence="18">
    <location>
        <begin position="192"/>
        <end position="224"/>
    </location>
</feature>
<evidence type="ECO:0000256" key="3">
    <source>
        <dbReference type="ARBA" id="ARBA00004906"/>
    </source>
</evidence>
<dbReference type="SMART" id="SM00184">
    <property type="entry name" value="RING"/>
    <property type="match status" value="1"/>
</dbReference>
<organism evidence="21 22">
    <name type="scientific">Heterodermia speciosa</name>
    <dbReference type="NCBI Taxonomy" id="116794"/>
    <lineage>
        <taxon>Eukaryota</taxon>
        <taxon>Fungi</taxon>
        <taxon>Dikarya</taxon>
        <taxon>Ascomycota</taxon>
        <taxon>Pezizomycotina</taxon>
        <taxon>Lecanoromycetes</taxon>
        <taxon>OSLEUM clade</taxon>
        <taxon>Lecanoromycetidae</taxon>
        <taxon>Caliciales</taxon>
        <taxon>Physciaceae</taxon>
        <taxon>Heterodermia</taxon>
    </lineage>
</organism>
<comment type="caution">
    <text evidence="21">The sequence shown here is derived from an EMBL/GenBank/DDBJ whole genome shotgun (WGS) entry which is preliminary data.</text>
</comment>
<dbReference type="GO" id="GO:0061630">
    <property type="term" value="F:ubiquitin protein ligase activity"/>
    <property type="evidence" value="ECO:0007669"/>
    <property type="project" value="UniProtKB-UniRule"/>
</dbReference>
<evidence type="ECO:0000256" key="13">
    <source>
        <dbReference type="ARBA" id="ARBA00023125"/>
    </source>
</evidence>
<evidence type="ECO:0000256" key="7">
    <source>
        <dbReference type="ARBA" id="ARBA00022679"/>
    </source>
</evidence>
<dbReference type="SMART" id="SM00734">
    <property type="entry name" value="ZnF_Rad18"/>
    <property type="match status" value="1"/>
</dbReference>
<dbReference type="GO" id="GO:0008270">
    <property type="term" value="F:zinc ion binding"/>
    <property type="evidence" value="ECO:0007669"/>
    <property type="project" value="UniProtKB-KW"/>
</dbReference>
<keyword evidence="11 17" id="KW-0833">Ubl conjugation pathway</keyword>
<name>A0A8H3IHX7_9LECA</name>
<dbReference type="GO" id="GO:0003697">
    <property type="term" value="F:single-stranded DNA binding"/>
    <property type="evidence" value="ECO:0007669"/>
    <property type="project" value="UniProtKB-UniRule"/>
</dbReference>
<evidence type="ECO:0000256" key="17">
    <source>
        <dbReference type="RuleBase" id="RU368093"/>
    </source>
</evidence>
<keyword evidence="8 17" id="KW-0479">Metal-binding</keyword>